<organism evidence="3">
    <name type="scientific">Pseudo-nitzschia australis</name>
    <dbReference type="NCBI Taxonomy" id="44445"/>
    <lineage>
        <taxon>Eukaryota</taxon>
        <taxon>Sar</taxon>
        <taxon>Stramenopiles</taxon>
        <taxon>Ochrophyta</taxon>
        <taxon>Bacillariophyta</taxon>
        <taxon>Bacillariophyceae</taxon>
        <taxon>Bacillariophycidae</taxon>
        <taxon>Bacillariales</taxon>
        <taxon>Bacillariaceae</taxon>
        <taxon>Pseudo-nitzschia</taxon>
    </lineage>
</organism>
<dbReference type="GO" id="GO:0044877">
    <property type="term" value="F:protein-containing complex binding"/>
    <property type="evidence" value="ECO:0007669"/>
    <property type="project" value="TreeGrafter"/>
</dbReference>
<sequence length="408" mass="45773">MMLGRTAAARLAQRSSPAASRTFTSTNSSLNAAPPKDDKPDLFMPRITERRLNEGGPGGRQSNGDLRVAIFGATGFVGKHLCHQLGHNGAYAYIGNRGDEAEHRDIKPMFDLGHTRFVFYSPKDVDSMREVIGDADIVINLISKPHASGQPIQTDKFPFLGWQTNYSLENVNVDIAKQIAELCVEMQVDNLIHVSALGISEDHPSEWARTKWLGEQAVRETYPWATIVRPTQLFGSEDKLLHYFANMSKLYGFIPVCGDGSTLTQPVWAPDVAKTISRITDAPKKFEGRTVDCFGPSDYTYEELGKFVLDLTEQDKKIMNVPEKYYIMMAKALGYQSFVSFNEDMAKLWSRDILPAMTAEEYRNQPEEGKILTMEDVGITATPIEKEAFSYLHRFRNAGHFGRVDGYH</sequence>
<dbReference type="Pfam" id="PF01370">
    <property type="entry name" value="Epimerase"/>
    <property type="match status" value="1"/>
</dbReference>
<protein>
    <recommendedName>
        <fullName evidence="2">NAD-dependent epimerase/dehydratase domain-containing protein</fullName>
    </recommendedName>
</protein>
<dbReference type="SUPFAM" id="SSF51735">
    <property type="entry name" value="NAD(P)-binding Rossmann-fold domains"/>
    <property type="match status" value="1"/>
</dbReference>
<dbReference type="CDD" id="cd05271">
    <property type="entry name" value="NDUFA9_like_SDR_a"/>
    <property type="match status" value="1"/>
</dbReference>
<dbReference type="AlphaFoldDB" id="A0A7S4AA63"/>
<evidence type="ECO:0000313" key="3">
    <source>
        <dbReference type="EMBL" id="CAE0708803.1"/>
    </source>
</evidence>
<feature type="compositionally biased region" description="Polar residues" evidence="1">
    <location>
        <begin position="13"/>
        <end position="31"/>
    </location>
</feature>
<dbReference type="EMBL" id="HBIX01002068">
    <property type="protein sequence ID" value="CAE0708803.1"/>
    <property type="molecule type" value="Transcribed_RNA"/>
</dbReference>
<dbReference type="PANTHER" id="PTHR12126">
    <property type="entry name" value="NADH-UBIQUINONE OXIDOREDUCTASE 39 KDA SUBUNIT-RELATED"/>
    <property type="match status" value="1"/>
</dbReference>
<dbReference type="Gene3D" id="3.40.50.720">
    <property type="entry name" value="NAD(P)-binding Rossmann-like Domain"/>
    <property type="match status" value="1"/>
</dbReference>
<accession>A0A7S4AA63</accession>
<proteinExistence type="predicted"/>
<evidence type="ECO:0000259" key="2">
    <source>
        <dbReference type="Pfam" id="PF01370"/>
    </source>
</evidence>
<name>A0A7S4AA63_9STRA</name>
<dbReference type="InterPro" id="IPR001509">
    <property type="entry name" value="Epimerase_deHydtase"/>
</dbReference>
<feature type="region of interest" description="Disordered" evidence="1">
    <location>
        <begin position="1"/>
        <end position="43"/>
    </location>
</feature>
<evidence type="ECO:0000256" key="1">
    <source>
        <dbReference type="SAM" id="MobiDB-lite"/>
    </source>
</evidence>
<dbReference type="InterPro" id="IPR036291">
    <property type="entry name" value="NAD(P)-bd_dom_sf"/>
</dbReference>
<dbReference type="PANTHER" id="PTHR12126:SF11">
    <property type="entry name" value="NADH DEHYDROGENASE [UBIQUINONE] 1 ALPHA SUBCOMPLEX SUBUNIT 9, MITOCHONDRIAL"/>
    <property type="match status" value="1"/>
</dbReference>
<reference evidence="3" key="1">
    <citation type="submission" date="2021-01" db="EMBL/GenBank/DDBJ databases">
        <authorList>
            <person name="Corre E."/>
            <person name="Pelletier E."/>
            <person name="Niang G."/>
            <person name="Scheremetjew M."/>
            <person name="Finn R."/>
            <person name="Kale V."/>
            <person name="Holt S."/>
            <person name="Cochrane G."/>
            <person name="Meng A."/>
            <person name="Brown T."/>
            <person name="Cohen L."/>
        </authorList>
    </citation>
    <scope>NUCLEOTIDE SEQUENCE</scope>
    <source>
        <strain evidence="3">10249 10 AB</strain>
    </source>
</reference>
<gene>
    <name evidence="3" type="ORF">PAUS00366_LOCUS1523</name>
</gene>
<dbReference type="InterPro" id="IPR051207">
    <property type="entry name" value="ComplexI_NDUFA9_subunit"/>
</dbReference>
<dbReference type="GO" id="GO:0005739">
    <property type="term" value="C:mitochondrion"/>
    <property type="evidence" value="ECO:0007669"/>
    <property type="project" value="TreeGrafter"/>
</dbReference>
<feature type="domain" description="NAD-dependent epimerase/dehydratase" evidence="2">
    <location>
        <begin position="69"/>
        <end position="285"/>
    </location>
</feature>